<feature type="transmembrane region" description="Helical" evidence="1">
    <location>
        <begin position="12"/>
        <end position="32"/>
    </location>
</feature>
<dbReference type="EMBL" id="BMII01000006">
    <property type="protein sequence ID" value="GGB51649.1"/>
    <property type="molecule type" value="Genomic_DNA"/>
</dbReference>
<gene>
    <name evidence="2" type="ORF">GCM10011607_10140</name>
</gene>
<keyword evidence="1" id="KW-0472">Membrane</keyword>
<proteinExistence type="predicted"/>
<keyword evidence="1" id="KW-1133">Transmembrane helix</keyword>
<keyword evidence="3" id="KW-1185">Reference proteome</keyword>
<evidence type="ECO:0000313" key="3">
    <source>
        <dbReference type="Proteomes" id="UP000617555"/>
    </source>
</evidence>
<reference evidence="3" key="1">
    <citation type="journal article" date="2019" name="Int. J. Syst. Evol. Microbiol.">
        <title>The Global Catalogue of Microorganisms (GCM) 10K type strain sequencing project: providing services to taxonomists for standard genome sequencing and annotation.</title>
        <authorList>
            <consortium name="The Broad Institute Genomics Platform"/>
            <consortium name="The Broad Institute Genome Sequencing Center for Infectious Disease"/>
            <person name="Wu L."/>
            <person name="Ma J."/>
        </authorList>
    </citation>
    <scope>NUCLEOTIDE SEQUENCE [LARGE SCALE GENOMIC DNA]</scope>
    <source>
        <strain evidence="3">CGMCC 1.15339</strain>
    </source>
</reference>
<sequence length="69" mass="7670">MPLATFNVEKSPSAKMAADFIIVIFVFLYKGLDTQKNTIKKPAEAGFYSVLDRDYFNTLANCSLTLATD</sequence>
<evidence type="ECO:0000313" key="2">
    <source>
        <dbReference type="EMBL" id="GGB51649.1"/>
    </source>
</evidence>
<name>A0ABQ1IVP8_9GAMM</name>
<accession>A0ABQ1IVP8</accession>
<evidence type="ECO:0000256" key="1">
    <source>
        <dbReference type="SAM" id="Phobius"/>
    </source>
</evidence>
<protein>
    <submittedName>
        <fullName evidence="2">Uncharacterized protein</fullName>
    </submittedName>
</protein>
<organism evidence="2 3">
    <name type="scientific">Shewanella inventionis</name>
    <dbReference type="NCBI Taxonomy" id="1738770"/>
    <lineage>
        <taxon>Bacteria</taxon>
        <taxon>Pseudomonadati</taxon>
        <taxon>Pseudomonadota</taxon>
        <taxon>Gammaproteobacteria</taxon>
        <taxon>Alteromonadales</taxon>
        <taxon>Shewanellaceae</taxon>
        <taxon>Shewanella</taxon>
    </lineage>
</organism>
<keyword evidence="1" id="KW-0812">Transmembrane</keyword>
<comment type="caution">
    <text evidence="2">The sequence shown here is derived from an EMBL/GenBank/DDBJ whole genome shotgun (WGS) entry which is preliminary data.</text>
</comment>
<dbReference type="Proteomes" id="UP000617555">
    <property type="component" value="Unassembled WGS sequence"/>
</dbReference>